<name>A0A2R8ARQ2_9RHOB</name>
<dbReference type="OrthoDB" id="7540582at2"/>
<evidence type="ECO:0008006" key="3">
    <source>
        <dbReference type="Google" id="ProtNLM"/>
    </source>
</evidence>
<dbReference type="InterPro" id="IPR027417">
    <property type="entry name" value="P-loop_NTPase"/>
</dbReference>
<reference evidence="1 2" key="1">
    <citation type="submission" date="2018-03" db="EMBL/GenBank/DDBJ databases">
        <authorList>
            <person name="Keele B.F."/>
        </authorList>
    </citation>
    <scope>NUCLEOTIDE SEQUENCE [LARGE SCALE GENOMIC DNA]</scope>
    <source>
        <strain evidence="1 2">CECT 8811</strain>
    </source>
</reference>
<proteinExistence type="predicted"/>
<evidence type="ECO:0000313" key="2">
    <source>
        <dbReference type="Proteomes" id="UP000244911"/>
    </source>
</evidence>
<keyword evidence="2" id="KW-1185">Reference proteome</keyword>
<evidence type="ECO:0000313" key="1">
    <source>
        <dbReference type="EMBL" id="SPF78705.1"/>
    </source>
</evidence>
<dbReference type="EMBL" id="OMOI01000002">
    <property type="protein sequence ID" value="SPF78705.1"/>
    <property type="molecule type" value="Genomic_DNA"/>
</dbReference>
<gene>
    <name evidence="1" type="ORF">ALP8811_02635</name>
</gene>
<protein>
    <recommendedName>
        <fullName evidence="3">Sulfotransferase domain-containing protein</fullName>
    </recommendedName>
</protein>
<dbReference type="RefSeq" id="WP_108857698.1">
    <property type="nucleotide sequence ID" value="NZ_OMOI01000002.1"/>
</dbReference>
<dbReference type="AlphaFoldDB" id="A0A2R8ARQ2"/>
<dbReference type="Gene3D" id="3.40.50.300">
    <property type="entry name" value="P-loop containing nucleotide triphosphate hydrolases"/>
    <property type="match status" value="1"/>
</dbReference>
<accession>A0A2R8ARQ2</accession>
<organism evidence="1 2">
    <name type="scientific">Aliiroseovarius pelagivivens</name>
    <dbReference type="NCBI Taxonomy" id="1639690"/>
    <lineage>
        <taxon>Bacteria</taxon>
        <taxon>Pseudomonadati</taxon>
        <taxon>Pseudomonadota</taxon>
        <taxon>Alphaproteobacteria</taxon>
        <taxon>Rhodobacterales</taxon>
        <taxon>Paracoccaceae</taxon>
        <taxon>Aliiroseovarius</taxon>
    </lineage>
</organism>
<dbReference type="Proteomes" id="UP000244911">
    <property type="component" value="Unassembled WGS sequence"/>
</dbReference>
<sequence length="367" mass="41130">MTKLILHVGLGKTGTTAFQDAMRDGYDALLEAGFICAGPRLKFAVPEEEELEAQYHARDPELLAAALQSLEKAALSAPDVSTVVWSNEAIGMAPNLSDVIDVIDQFIKDSKAFDAVEIAICFRRQDDWVESAYRQWGLKHKTSEMRGIEAPEAWLDRSWHALDYLGQYRAWSKLGGDRIRIMTYDAMRNAGGSVPYLYTQFGLPVELIPAEAAHEKNVSLGPAQSYLNALHNGTHEGPVRPVEFGKVFEAFDLPELDDKNSSFVSTELRQKVLDRCAADNAELAKLALGRDALFGDFPVGGGVLYESGNQDALFYLSRIVGEQQKLIDDLSHQLTNEHARRLRDLERPFYQLRKLRRRLRAKFGLDD</sequence>
<dbReference type="SUPFAM" id="SSF52540">
    <property type="entry name" value="P-loop containing nucleoside triphosphate hydrolases"/>
    <property type="match status" value="1"/>
</dbReference>